<accession>A0A0C3DTZ0</accession>
<dbReference type="HOGENOM" id="CLU_127244_0_0_1"/>
<dbReference type="Proteomes" id="UP000053989">
    <property type="component" value="Unassembled WGS sequence"/>
</dbReference>
<dbReference type="EMBL" id="KN822071">
    <property type="protein sequence ID" value="KIM59639.1"/>
    <property type="molecule type" value="Genomic_DNA"/>
</dbReference>
<sequence>MSGVYRHTWAVVMQNGQCKPMERAGGVVVVGRQMMPVVVVSLGCCRASVSRCQLRVGDVVVAPLRVGAFVVGRRFRGSRQAYQSRLIGSGKFWLVTSRGYFRGTRVLPTQGLSSMFFHGYHMHWILAREVTYMGLHALADSRSSTVRTAYMCSLYPRNLCLNALVRRMSELTRSSEAFGLVF</sequence>
<evidence type="ECO:0000313" key="1">
    <source>
        <dbReference type="EMBL" id="KIM59639.1"/>
    </source>
</evidence>
<reference evidence="1 2" key="1">
    <citation type="submission" date="2014-04" db="EMBL/GenBank/DDBJ databases">
        <authorList>
            <consortium name="DOE Joint Genome Institute"/>
            <person name="Kuo A."/>
            <person name="Kohler A."/>
            <person name="Nagy L.G."/>
            <person name="Floudas D."/>
            <person name="Copeland A."/>
            <person name="Barry K.W."/>
            <person name="Cichocki N."/>
            <person name="Veneault-Fourrey C."/>
            <person name="LaButti K."/>
            <person name="Lindquist E.A."/>
            <person name="Lipzen A."/>
            <person name="Lundell T."/>
            <person name="Morin E."/>
            <person name="Murat C."/>
            <person name="Sun H."/>
            <person name="Tunlid A."/>
            <person name="Henrissat B."/>
            <person name="Grigoriev I.V."/>
            <person name="Hibbett D.S."/>
            <person name="Martin F."/>
            <person name="Nordberg H.P."/>
            <person name="Cantor M.N."/>
            <person name="Hua S.X."/>
        </authorList>
    </citation>
    <scope>NUCLEOTIDE SEQUENCE [LARGE SCALE GENOMIC DNA]</scope>
    <source>
        <strain evidence="1 2">Foug A</strain>
    </source>
</reference>
<dbReference type="InParanoid" id="A0A0C3DTZ0"/>
<proteinExistence type="predicted"/>
<reference evidence="2" key="2">
    <citation type="submission" date="2015-01" db="EMBL/GenBank/DDBJ databases">
        <title>Evolutionary Origins and Diversification of the Mycorrhizal Mutualists.</title>
        <authorList>
            <consortium name="DOE Joint Genome Institute"/>
            <consortium name="Mycorrhizal Genomics Consortium"/>
            <person name="Kohler A."/>
            <person name="Kuo A."/>
            <person name="Nagy L.G."/>
            <person name="Floudas D."/>
            <person name="Copeland A."/>
            <person name="Barry K.W."/>
            <person name="Cichocki N."/>
            <person name="Veneault-Fourrey C."/>
            <person name="LaButti K."/>
            <person name="Lindquist E.A."/>
            <person name="Lipzen A."/>
            <person name="Lundell T."/>
            <person name="Morin E."/>
            <person name="Murat C."/>
            <person name="Riley R."/>
            <person name="Ohm R."/>
            <person name="Sun H."/>
            <person name="Tunlid A."/>
            <person name="Henrissat B."/>
            <person name="Grigoriev I.V."/>
            <person name="Hibbett D.S."/>
            <person name="Martin F."/>
        </authorList>
    </citation>
    <scope>NUCLEOTIDE SEQUENCE [LARGE SCALE GENOMIC DNA]</scope>
    <source>
        <strain evidence="2">Foug A</strain>
    </source>
</reference>
<protein>
    <submittedName>
        <fullName evidence="1">Uncharacterized protein</fullName>
    </submittedName>
</protein>
<name>A0A0C3DTZ0_9AGAM</name>
<gene>
    <name evidence="1" type="ORF">SCLCIDRAFT_990895</name>
</gene>
<keyword evidence="2" id="KW-1185">Reference proteome</keyword>
<dbReference type="AlphaFoldDB" id="A0A0C3DTZ0"/>
<evidence type="ECO:0000313" key="2">
    <source>
        <dbReference type="Proteomes" id="UP000053989"/>
    </source>
</evidence>
<organism evidence="1 2">
    <name type="scientific">Scleroderma citrinum Foug A</name>
    <dbReference type="NCBI Taxonomy" id="1036808"/>
    <lineage>
        <taxon>Eukaryota</taxon>
        <taxon>Fungi</taxon>
        <taxon>Dikarya</taxon>
        <taxon>Basidiomycota</taxon>
        <taxon>Agaricomycotina</taxon>
        <taxon>Agaricomycetes</taxon>
        <taxon>Agaricomycetidae</taxon>
        <taxon>Boletales</taxon>
        <taxon>Sclerodermatineae</taxon>
        <taxon>Sclerodermataceae</taxon>
        <taxon>Scleroderma</taxon>
    </lineage>
</organism>